<evidence type="ECO:0000313" key="5">
    <source>
        <dbReference type="EMBL" id="PKY48947.1"/>
    </source>
</evidence>
<feature type="domain" description="Protein kinase" evidence="4">
    <location>
        <begin position="1"/>
        <end position="154"/>
    </location>
</feature>
<dbReference type="Pfam" id="PF07714">
    <property type="entry name" value="PK_Tyr_Ser-Thr"/>
    <property type="match status" value="1"/>
</dbReference>
<accession>A0A2I1GQT3</accession>
<dbReference type="EMBL" id="LLXI01000688">
    <property type="protein sequence ID" value="PKY48947.1"/>
    <property type="molecule type" value="Genomic_DNA"/>
</dbReference>
<gene>
    <name evidence="5" type="ORF">RhiirA4_526421</name>
</gene>
<name>A0A2I1GQT3_9GLOM</name>
<dbReference type="GO" id="GO:0005524">
    <property type="term" value="F:ATP binding"/>
    <property type="evidence" value="ECO:0007669"/>
    <property type="project" value="UniProtKB-KW"/>
</dbReference>
<dbReference type="InterPro" id="IPR001245">
    <property type="entry name" value="Ser-Thr/Tyr_kinase_cat_dom"/>
</dbReference>
<sequence length="610" mass="71632">MTSVKEWIEEKIKNEYIRYFEYDEFRLLNEIGRGSFDLGLSKKLAEATTHSKSNKYGMREYIEPQCFKNIRYKKDKKSDIYSLGVLLWEISSGRPPFSDCPRDLIKDHIKDGNREEPIIDTPMGYQKLYQKCWDDKPEPRPDIEEVYEILSQLLINTENSSDQSSQSNIHNIDDNFDLTISSKNLSQNLINNQISQLEQEKNNLQDSDSNKVIINNEANLTEVLDENSKKECHKCKLLEEENRKLVEEIVKSNSNLIGNDNFNITLAAINDKHKKEINSIFDVIKSRDKEIKSKDDEIIDLKKKHQYELGSAKTFRLSDDDKINFINFNEDISQIQDNLELYVTFLRPRSDIEINLKNINKLLNKYKVRKSKITYTLNNSSVNHVHLIKAVLQRHVLHTILDYFYQYNQKNSSLEFQILKLAEELEYSAKQLEKERAGSDDLTSVLSVKIRQQSFAALENRGFSNIKETNTLHDFIKVSKVKLNKEMESYRKILDPKKKEDSEKKVTDLIREVIRLFYFRLKTQEPIAEFKWLDDNDEFEPNQMEEYDEGENENGSVEMCIFPLIYKNDESQPNKLQAYTKATVFIRNNSLLNSSDKNPNSIAKFFRIFI</sequence>
<dbReference type="GO" id="GO:0004674">
    <property type="term" value="F:protein serine/threonine kinase activity"/>
    <property type="evidence" value="ECO:0007669"/>
    <property type="project" value="TreeGrafter"/>
</dbReference>
<dbReference type="SUPFAM" id="SSF56112">
    <property type="entry name" value="Protein kinase-like (PK-like)"/>
    <property type="match status" value="1"/>
</dbReference>
<keyword evidence="2" id="KW-0067">ATP-binding</keyword>
<dbReference type="VEuPathDB" id="FungiDB:RhiirFUN_008502"/>
<dbReference type="VEuPathDB" id="FungiDB:RhiirA1_420352"/>
<keyword evidence="3" id="KW-0175">Coiled coil</keyword>
<protein>
    <recommendedName>
        <fullName evidence="4">Protein kinase domain-containing protein</fullName>
    </recommendedName>
</protein>
<dbReference type="Proteomes" id="UP000234323">
    <property type="component" value="Unassembled WGS sequence"/>
</dbReference>
<dbReference type="PANTHER" id="PTHR44329:SF298">
    <property type="entry name" value="MIXED LINEAGE KINASE DOMAIN-LIKE PROTEIN"/>
    <property type="match status" value="1"/>
</dbReference>
<keyword evidence="1" id="KW-0547">Nucleotide-binding</keyword>
<dbReference type="InterPro" id="IPR011009">
    <property type="entry name" value="Kinase-like_dom_sf"/>
</dbReference>
<evidence type="ECO:0000313" key="6">
    <source>
        <dbReference type="Proteomes" id="UP000234323"/>
    </source>
</evidence>
<dbReference type="InterPro" id="IPR000719">
    <property type="entry name" value="Prot_kinase_dom"/>
</dbReference>
<evidence type="ECO:0000256" key="2">
    <source>
        <dbReference type="ARBA" id="ARBA00022840"/>
    </source>
</evidence>
<evidence type="ECO:0000259" key="4">
    <source>
        <dbReference type="PROSITE" id="PS50011"/>
    </source>
</evidence>
<organism evidence="5 6">
    <name type="scientific">Rhizophagus irregularis</name>
    <dbReference type="NCBI Taxonomy" id="588596"/>
    <lineage>
        <taxon>Eukaryota</taxon>
        <taxon>Fungi</taxon>
        <taxon>Fungi incertae sedis</taxon>
        <taxon>Mucoromycota</taxon>
        <taxon>Glomeromycotina</taxon>
        <taxon>Glomeromycetes</taxon>
        <taxon>Glomerales</taxon>
        <taxon>Glomeraceae</taxon>
        <taxon>Rhizophagus</taxon>
    </lineage>
</organism>
<keyword evidence="6" id="KW-1185">Reference proteome</keyword>
<dbReference type="VEuPathDB" id="FungiDB:RhiirA1_533142"/>
<evidence type="ECO:0000256" key="3">
    <source>
        <dbReference type="SAM" id="Coils"/>
    </source>
</evidence>
<dbReference type="InterPro" id="IPR051681">
    <property type="entry name" value="Ser/Thr_Kinases-Pseudokinases"/>
</dbReference>
<feature type="coiled-coil region" evidence="3">
    <location>
        <begin position="187"/>
        <end position="255"/>
    </location>
</feature>
<reference evidence="5 6" key="1">
    <citation type="submission" date="2015-10" db="EMBL/GenBank/DDBJ databases">
        <title>Genome analyses suggest a sexual origin of heterokaryosis in a supposedly ancient asexual fungus.</title>
        <authorList>
            <person name="Ropars J."/>
            <person name="Sedzielewska K."/>
            <person name="Noel J."/>
            <person name="Charron P."/>
            <person name="Farinelli L."/>
            <person name="Marton T."/>
            <person name="Kruger M."/>
            <person name="Pelin A."/>
            <person name="Brachmann A."/>
            <person name="Corradi N."/>
        </authorList>
    </citation>
    <scope>NUCLEOTIDE SEQUENCE [LARGE SCALE GENOMIC DNA]</scope>
    <source>
        <strain evidence="5 6">A4</strain>
    </source>
</reference>
<dbReference type="AlphaFoldDB" id="A0A2I1GQT3"/>
<dbReference type="PANTHER" id="PTHR44329">
    <property type="entry name" value="SERINE/THREONINE-PROTEIN KINASE TNNI3K-RELATED"/>
    <property type="match status" value="1"/>
</dbReference>
<evidence type="ECO:0000256" key="1">
    <source>
        <dbReference type="ARBA" id="ARBA00022741"/>
    </source>
</evidence>
<comment type="caution">
    <text evidence="5">The sequence shown here is derived from an EMBL/GenBank/DDBJ whole genome shotgun (WGS) entry which is preliminary data.</text>
</comment>
<proteinExistence type="predicted"/>
<dbReference type="PROSITE" id="PS50011">
    <property type="entry name" value="PROTEIN_KINASE_DOM"/>
    <property type="match status" value="1"/>
</dbReference>
<dbReference type="Gene3D" id="1.10.510.10">
    <property type="entry name" value="Transferase(Phosphotransferase) domain 1"/>
    <property type="match status" value="1"/>
</dbReference>
<dbReference type="VEuPathDB" id="FungiDB:FUN_008112"/>